<keyword evidence="5" id="KW-1185">Reference proteome</keyword>
<dbReference type="Pfam" id="PF13432">
    <property type="entry name" value="TPR_16"/>
    <property type="match status" value="2"/>
</dbReference>
<sequence>MQRIVPAHATTELRGWPAALCTSRRRNSLLAGMFCFLLFARAIQAADVEECRKLWLHGDYDQCIKQAAEGLKGKADIETFAELKGQSEFIKGKYLDAFVTVRGAVGKSPQSIRLRWLAIQYAPFSGKKHDVKPLSDEVDILVKNAAWRYSQDPENLVTLAEFVLSQGGDAKQVQTVLLKRARQLSPDSRFPLLAIGNLALDKRDFALAAETFRDGLKKFPKDPEFTFGLAEALESDPREMRGYLELTLHHNRRHIGALLLQAEQFIDGEQYDEAIAKLKEVRDVNKQQPVALSSLSIISAIQGDQKKADEYRQQALSTWKENPEVDYTIGRKLSQKYRFDDGAAAQRRSLAFNSEYLPAKKQLALDLLRLGKDDEGWKRAQEAYAQDQYDIASYNLVTLQDELEKFTVIEQPGWRIRMEKQEAAIYGDRVVALLNEAREKLCPRYELELTDTISVEIFPKPADFAVRTFGMPGAGAYLGVCFGDVITARSPASQTASPVNWESVLWHEFAHVVTLNKTHNRMPRWLSEGISVYEERQRDPRWGERMSPAYRELILADRLVPINRMSEAFLSSRNLMFAYYQSSLVVEFIEQTYGHAALVAILHDLGAGIPINDAIERHTMSMGELNENFVKAAKMQATFYGWYVDWSPLKLDMLLQGKDKVGNLLAWAKQHPRHYQGLKTIAQMLKRLDRHAEAAVVLQQAAELFPFEAGDDSALAQLAQLQHEQRLTDDEYLTLTRWASIDDDASSALLRLIEIDTQRGNWPLVQQHARRLREVKPLIPQPYNAMAQSAEHQKNPKQAEPALRALLRLAPSDGADIHHRLAVQLRELKRSDEARRQVLQALERAPRYREALSLLLTLDSSGAEKRPSESGTGF</sequence>
<dbReference type="AlphaFoldDB" id="A0A1I3QDY3"/>
<evidence type="ECO:0000313" key="4">
    <source>
        <dbReference type="EMBL" id="SFJ31336.1"/>
    </source>
</evidence>
<keyword evidence="2" id="KW-0802">TPR repeat</keyword>
<dbReference type="SMART" id="SM00028">
    <property type="entry name" value="TPR"/>
    <property type="match status" value="6"/>
</dbReference>
<evidence type="ECO:0000259" key="3">
    <source>
        <dbReference type="Pfam" id="PF13485"/>
    </source>
</evidence>
<dbReference type="Gene3D" id="1.25.40.10">
    <property type="entry name" value="Tetratricopeptide repeat domain"/>
    <property type="match status" value="2"/>
</dbReference>
<gene>
    <name evidence="4" type="ORF">SAMN05421753_11834</name>
</gene>
<evidence type="ECO:0000256" key="1">
    <source>
        <dbReference type="ARBA" id="ARBA00022737"/>
    </source>
</evidence>
<dbReference type="InterPro" id="IPR039568">
    <property type="entry name" value="Peptidase_MA-like_dom"/>
</dbReference>
<dbReference type="Proteomes" id="UP000199518">
    <property type="component" value="Unassembled WGS sequence"/>
</dbReference>
<dbReference type="InterPro" id="IPR019734">
    <property type="entry name" value="TPR_rpt"/>
</dbReference>
<protein>
    <submittedName>
        <fullName evidence="4">Tetratricopeptide repeat-containing protein</fullName>
    </submittedName>
</protein>
<evidence type="ECO:0000313" key="5">
    <source>
        <dbReference type="Proteomes" id="UP000199518"/>
    </source>
</evidence>
<accession>A0A1I3QDY3</accession>
<keyword evidence="1" id="KW-0677">Repeat</keyword>
<dbReference type="PANTHER" id="PTHR44943">
    <property type="entry name" value="CELLULOSE SYNTHASE OPERON PROTEIN C"/>
    <property type="match status" value="1"/>
</dbReference>
<dbReference type="InterPro" id="IPR011990">
    <property type="entry name" value="TPR-like_helical_dom_sf"/>
</dbReference>
<evidence type="ECO:0000256" key="2">
    <source>
        <dbReference type="ARBA" id="ARBA00022803"/>
    </source>
</evidence>
<dbReference type="InterPro" id="IPR051685">
    <property type="entry name" value="Ycf3/AcsC/BcsC/TPR_MFPF"/>
</dbReference>
<dbReference type="EMBL" id="FOQD01000018">
    <property type="protein sequence ID" value="SFJ31336.1"/>
    <property type="molecule type" value="Genomic_DNA"/>
</dbReference>
<name>A0A1I3QDY3_9PLAN</name>
<proteinExistence type="predicted"/>
<reference evidence="5" key="1">
    <citation type="submission" date="2016-10" db="EMBL/GenBank/DDBJ databases">
        <authorList>
            <person name="Varghese N."/>
            <person name="Submissions S."/>
        </authorList>
    </citation>
    <scope>NUCLEOTIDE SEQUENCE [LARGE SCALE GENOMIC DNA]</scope>
    <source>
        <strain evidence="5">DSM 26348</strain>
    </source>
</reference>
<organism evidence="4 5">
    <name type="scientific">Planctomicrobium piriforme</name>
    <dbReference type="NCBI Taxonomy" id="1576369"/>
    <lineage>
        <taxon>Bacteria</taxon>
        <taxon>Pseudomonadati</taxon>
        <taxon>Planctomycetota</taxon>
        <taxon>Planctomycetia</taxon>
        <taxon>Planctomycetales</taxon>
        <taxon>Planctomycetaceae</taxon>
        <taxon>Planctomicrobium</taxon>
    </lineage>
</organism>
<dbReference type="PANTHER" id="PTHR44943:SF4">
    <property type="entry name" value="TPR REPEAT-CONTAINING PROTEIN MJ0798"/>
    <property type="match status" value="1"/>
</dbReference>
<feature type="domain" description="Peptidase MA-like" evidence="3">
    <location>
        <begin position="500"/>
        <end position="616"/>
    </location>
</feature>
<dbReference type="STRING" id="1576369.SAMN05421753_11834"/>
<dbReference type="SUPFAM" id="SSF48452">
    <property type="entry name" value="TPR-like"/>
    <property type="match status" value="1"/>
</dbReference>
<dbReference type="OrthoDB" id="9787613at2"/>
<dbReference type="Pfam" id="PF13485">
    <property type="entry name" value="Peptidase_MA_2"/>
    <property type="match status" value="1"/>
</dbReference>